<evidence type="ECO:0000256" key="7">
    <source>
        <dbReference type="ARBA" id="ARBA00023157"/>
    </source>
</evidence>
<keyword evidence="7 12" id="KW-1015">Disulfide bond</keyword>
<dbReference type="PANTHER" id="PTHR13826:SF16">
    <property type="entry name" value="TREFOIL FACTOR 3"/>
    <property type="match status" value="1"/>
</dbReference>
<dbReference type="SMART" id="SM00018">
    <property type="entry name" value="PD"/>
    <property type="match status" value="1"/>
</dbReference>
<comment type="function">
    <text evidence="9">Involved in the maintenance and repair of the intestinal mucosa. Promotes the mobility of epithelial cells in healing processes (motogen).</text>
</comment>
<keyword evidence="3" id="KW-0963">Cytoplasm</keyword>
<reference evidence="14" key="2">
    <citation type="submission" date="2025-08" db="UniProtKB">
        <authorList>
            <consortium name="Ensembl"/>
        </authorList>
    </citation>
    <scope>IDENTIFICATION</scope>
</reference>
<dbReference type="PRINTS" id="PR00680">
    <property type="entry name" value="PTREFOIL"/>
</dbReference>
<dbReference type="SUPFAM" id="SSF57492">
    <property type="entry name" value="Trefoil"/>
    <property type="match status" value="1"/>
</dbReference>
<dbReference type="GO" id="GO:0005737">
    <property type="term" value="C:cytoplasm"/>
    <property type="evidence" value="ECO:0007669"/>
    <property type="project" value="UniProtKB-SubCell"/>
</dbReference>
<evidence type="ECO:0000256" key="5">
    <source>
        <dbReference type="ARBA" id="ARBA00022530"/>
    </source>
</evidence>
<feature type="disulfide bond" evidence="12">
    <location>
        <begin position="45"/>
        <end position="60"/>
    </location>
</feature>
<comment type="subcellular location">
    <subcellularLocation>
        <location evidence="1">Cytoplasm</location>
    </subcellularLocation>
    <subcellularLocation>
        <location evidence="2">Secreted</location>
        <location evidence="2">Extracellular space</location>
        <location evidence="2">Extracellular matrix</location>
    </subcellularLocation>
</comment>
<evidence type="ECO:0000256" key="10">
    <source>
        <dbReference type="ARBA" id="ARBA00039614"/>
    </source>
</evidence>
<comment type="subunit">
    <text evidence="8">Monomer. Homodimer; disulfide-linked.</text>
</comment>
<feature type="disulfide bond" evidence="12">
    <location>
        <begin position="35"/>
        <end position="61"/>
    </location>
</feature>
<dbReference type="AlphaFoldDB" id="A0A8C2RX74"/>
<accession>A0A8C2RX74</accession>
<dbReference type="PROSITE" id="PS00025">
    <property type="entry name" value="P_TREFOIL_1"/>
    <property type="match status" value="1"/>
</dbReference>
<dbReference type="FunFam" id="4.10.110.10:FF:000001">
    <property type="entry name" value="Trefoil factor 3"/>
    <property type="match status" value="1"/>
</dbReference>
<dbReference type="GO" id="GO:0030277">
    <property type="term" value="P:maintenance of gastrointestinal epithelium"/>
    <property type="evidence" value="ECO:0007669"/>
    <property type="project" value="TreeGrafter"/>
</dbReference>
<evidence type="ECO:0000256" key="11">
    <source>
        <dbReference type="ARBA" id="ARBA00041357"/>
    </source>
</evidence>
<organism evidence="14">
    <name type="scientific">Capra hircus</name>
    <name type="common">Goat</name>
    <dbReference type="NCBI Taxonomy" id="9925"/>
    <lineage>
        <taxon>Eukaryota</taxon>
        <taxon>Metazoa</taxon>
        <taxon>Chordata</taxon>
        <taxon>Craniata</taxon>
        <taxon>Vertebrata</taxon>
        <taxon>Euteleostomi</taxon>
        <taxon>Mammalia</taxon>
        <taxon>Eutheria</taxon>
        <taxon>Laurasiatheria</taxon>
        <taxon>Artiodactyla</taxon>
        <taxon>Ruminantia</taxon>
        <taxon>Pecora</taxon>
        <taxon>Bovidae</taxon>
        <taxon>Caprinae</taxon>
        <taxon>Capra</taxon>
    </lineage>
</organism>
<evidence type="ECO:0000256" key="6">
    <source>
        <dbReference type="ARBA" id="ARBA00022729"/>
    </source>
</evidence>
<evidence type="ECO:0000256" key="1">
    <source>
        <dbReference type="ARBA" id="ARBA00004496"/>
    </source>
</evidence>
<reference evidence="14" key="1">
    <citation type="submission" date="2019-03" db="EMBL/GenBank/DDBJ databases">
        <title>Genome sequencing and reference-guided assembly of Black Bengal Goat (Capra hircus).</title>
        <authorList>
            <person name="Siddiki A.Z."/>
            <person name="Baten A."/>
            <person name="Billah M."/>
            <person name="Alam M.A.U."/>
            <person name="Shawrob K.S.M."/>
            <person name="Saha S."/>
            <person name="Chowdhury M."/>
            <person name="Rahman A.H."/>
            <person name="Stear M."/>
            <person name="Miah G."/>
            <person name="Das G.B."/>
            <person name="Hossain M.M."/>
            <person name="Kumkum M."/>
            <person name="Islam M.S."/>
            <person name="Mollah A.M."/>
            <person name="Ahsan A."/>
            <person name="Tusar F."/>
            <person name="Khan M.K.I."/>
        </authorList>
    </citation>
    <scope>NUCLEOTIDE SEQUENCE [LARGE SCALE GENOMIC DNA]</scope>
</reference>
<dbReference type="InterPro" id="IPR017994">
    <property type="entry name" value="P_trefoil_chordata"/>
</dbReference>
<evidence type="ECO:0000256" key="3">
    <source>
        <dbReference type="ARBA" id="ARBA00022490"/>
    </source>
</evidence>
<dbReference type="Ensembl" id="ENSCHIT00010049755.1">
    <property type="protein sequence ID" value="ENSCHIP00010035392.1"/>
    <property type="gene ID" value="ENSCHIG00010026314.1"/>
</dbReference>
<keyword evidence="4" id="KW-0964">Secreted</keyword>
<dbReference type="GO" id="GO:0005615">
    <property type="term" value="C:extracellular space"/>
    <property type="evidence" value="ECO:0007669"/>
    <property type="project" value="TreeGrafter"/>
</dbReference>
<feature type="disulfide bond" evidence="12">
    <location>
        <begin position="55"/>
        <end position="72"/>
    </location>
</feature>
<protein>
    <recommendedName>
        <fullName evidence="10">Trefoil factor 3</fullName>
    </recommendedName>
    <alternativeName>
        <fullName evidence="11">Intestinal trefoil factor</fullName>
    </alternativeName>
</protein>
<dbReference type="InterPro" id="IPR000519">
    <property type="entry name" value="P_trefoil_dom"/>
</dbReference>
<evidence type="ECO:0000256" key="12">
    <source>
        <dbReference type="PROSITE-ProRule" id="PRU00779"/>
    </source>
</evidence>
<dbReference type="InterPro" id="IPR044913">
    <property type="entry name" value="P_trefoil_dom_sf"/>
</dbReference>
<evidence type="ECO:0000256" key="2">
    <source>
        <dbReference type="ARBA" id="ARBA00004498"/>
    </source>
</evidence>
<evidence type="ECO:0000256" key="9">
    <source>
        <dbReference type="ARBA" id="ARBA00037501"/>
    </source>
</evidence>
<keyword evidence="5" id="KW-0272">Extracellular matrix</keyword>
<dbReference type="InterPro" id="IPR017957">
    <property type="entry name" value="P_trefoil_CS"/>
</dbReference>
<dbReference type="PROSITE" id="PS51448">
    <property type="entry name" value="P_TREFOIL_2"/>
    <property type="match status" value="1"/>
</dbReference>
<dbReference type="Pfam" id="PF00088">
    <property type="entry name" value="Trefoil"/>
    <property type="match status" value="1"/>
</dbReference>
<keyword evidence="6" id="KW-0732">Signal</keyword>
<dbReference type="Gene3D" id="4.10.110.10">
    <property type="entry name" value="Spasmolytic Protein, domain 1"/>
    <property type="match status" value="1"/>
</dbReference>
<feature type="domain" description="P-type" evidence="13">
    <location>
        <begin position="33"/>
        <end position="76"/>
    </location>
</feature>
<proteinExistence type="predicted"/>
<evidence type="ECO:0000256" key="8">
    <source>
        <dbReference type="ARBA" id="ARBA00025943"/>
    </source>
</evidence>
<name>A0A8C2RX74_CAPHI</name>
<dbReference type="CDD" id="cd00111">
    <property type="entry name" value="Trefoil"/>
    <property type="match status" value="1"/>
</dbReference>
<dbReference type="PANTHER" id="PTHR13826">
    <property type="entry name" value="INTESTINAL TREFOIL FACTOR-RELATED"/>
    <property type="match status" value="1"/>
</dbReference>
<sequence>AAGQIFHKTVLLKYLWGKKALEQQMLGEGWAANQCAVPAKDRVDCGYPEVTPEQCNNRGCCFDSSIPGVPWCFKPLQEAEPTF</sequence>
<evidence type="ECO:0000256" key="4">
    <source>
        <dbReference type="ARBA" id="ARBA00022525"/>
    </source>
</evidence>
<evidence type="ECO:0000313" key="14">
    <source>
        <dbReference type="Ensembl" id="ENSCHIP00010035392.1"/>
    </source>
</evidence>
<evidence type="ECO:0000259" key="13">
    <source>
        <dbReference type="PROSITE" id="PS51448"/>
    </source>
</evidence>